<evidence type="ECO:0000256" key="7">
    <source>
        <dbReference type="ARBA" id="ARBA00022801"/>
    </source>
</evidence>
<keyword evidence="6" id="KW-0479">Metal-binding</keyword>
<organism evidence="15 16">
    <name type="scientific">Herpetosiphon gulosus</name>
    <dbReference type="NCBI Taxonomy" id="1973496"/>
    <lineage>
        <taxon>Bacteria</taxon>
        <taxon>Bacillati</taxon>
        <taxon>Chloroflexota</taxon>
        <taxon>Chloroflexia</taxon>
        <taxon>Herpetosiphonales</taxon>
        <taxon>Herpetosiphonaceae</taxon>
        <taxon>Herpetosiphon</taxon>
    </lineage>
</organism>
<sequence>MQRLNRAMAQLTMLVLVVLLGSLTFFGSTTKPTQAQVSTPRTVFVHLFEWKWTDIAKECENWLGPKGFSAVQVSPPQEHVQGSQWWTRYQPVSYQIQSRSGTRAEFADMVSRCKAVGVDIYVDAVINHMTGVGSGTGVAGSSYTNYNYPGIYQNQDFHHCGRNGTDDISNYQDRWEVQNCELVNLADLATESIHVRSKLAAYLNDLRSLGVAGFRIDAAKHMPVADIADIMSRASNPYIYQEVIDQGGEPITSAEYTPNGDVIEFKYSTNIGRMFKTDKLANMSNFGTAWGFLPSDSAVVFTDNHDNQRGHGGAGNVVTFKDGSLYNLANVFALAWPYGYPQVMSSYNFSNGDQGPPSSNVYANGSNTPDCGGNNWVCEHRWRGIANMVSFRNYTSSAFSTSNWWSNGNNQISFSRGSLGFVAINREGNNLTRTFATGLPAGTYCDVMHGDFSNGACSGPTVTVDNAGNATITVNAMEAVALHGGAKLGGVVPTATVINPTATSVVPTATPIAGSVPVNFNVNATTNLGQNVYVVGNIAALGSWNTANAILLSSANYPIWSGTINLPANTAIEYKYIKKDSAGAVTWESIANRSFTTPGSGSATRNETWNVTGSNSSTATPVPATATPIPATATPIPATATPIPATATPSGSIGINFNVNATTVWGQNVYMVGNVAGLGSWNTANAVLLSSASYPVWSSTLNLPANTAIEFKYIKKDGSGNVTWESGTNRSFTTPSSGILTRNDSWQ</sequence>
<evidence type="ECO:0000313" key="16">
    <source>
        <dbReference type="Proteomes" id="UP001428290"/>
    </source>
</evidence>
<evidence type="ECO:0000256" key="11">
    <source>
        <dbReference type="RuleBase" id="RU003615"/>
    </source>
</evidence>
<feature type="domain" description="CBM20" evidence="14">
    <location>
        <begin position="510"/>
        <end position="611"/>
    </location>
</feature>
<dbReference type="InterPro" id="IPR013784">
    <property type="entry name" value="Carb-bd-like_fold"/>
</dbReference>
<dbReference type="Pfam" id="PF00686">
    <property type="entry name" value="CBM_20"/>
    <property type="match status" value="2"/>
</dbReference>
<dbReference type="Gene3D" id="3.20.20.80">
    <property type="entry name" value="Glycosidases"/>
    <property type="match status" value="1"/>
</dbReference>
<keyword evidence="9 12" id="KW-0119">Carbohydrate metabolism</keyword>
<evidence type="ECO:0000256" key="8">
    <source>
        <dbReference type="ARBA" id="ARBA00022837"/>
    </source>
</evidence>
<evidence type="ECO:0000256" key="13">
    <source>
        <dbReference type="SAM" id="MobiDB-lite"/>
    </source>
</evidence>
<evidence type="ECO:0000256" key="1">
    <source>
        <dbReference type="ARBA" id="ARBA00000548"/>
    </source>
</evidence>
<dbReference type="PRINTS" id="PR00110">
    <property type="entry name" value="ALPHAAMYLASE"/>
</dbReference>
<dbReference type="SUPFAM" id="SSF51445">
    <property type="entry name" value="(Trans)glycosidases"/>
    <property type="match status" value="1"/>
</dbReference>
<keyword evidence="16" id="KW-1185">Reference proteome</keyword>
<protein>
    <recommendedName>
        <fullName evidence="5 12">Alpha-amylase</fullName>
        <ecNumber evidence="4 12">3.2.1.1</ecNumber>
    </recommendedName>
</protein>
<feature type="region of interest" description="Disordered" evidence="13">
    <location>
        <begin position="724"/>
        <end position="747"/>
    </location>
</feature>
<dbReference type="SMART" id="SM00632">
    <property type="entry name" value="Aamy_C"/>
    <property type="match status" value="1"/>
</dbReference>
<evidence type="ECO:0000256" key="5">
    <source>
        <dbReference type="ARBA" id="ARBA00017303"/>
    </source>
</evidence>
<proteinExistence type="inferred from homology"/>
<dbReference type="SMART" id="SM01065">
    <property type="entry name" value="CBM_2"/>
    <property type="match status" value="2"/>
</dbReference>
<dbReference type="InterPro" id="IPR002044">
    <property type="entry name" value="CBM20"/>
</dbReference>
<dbReference type="InterPro" id="IPR031319">
    <property type="entry name" value="A-amylase_C"/>
</dbReference>
<keyword evidence="7 12" id="KW-0378">Hydrolase</keyword>
<name>A0ABP9X3M3_9CHLR</name>
<dbReference type="Pfam" id="PF02806">
    <property type="entry name" value="Alpha-amylase_C"/>
    <property type="match status" value="1"/>
</dbReference>
<evidence type="ECO:0000313" key="15">
    <source>
        <dbReference type="EMBL" id="GAA5529105.1"/>
    </source>
</evidence>
<comment type="catalytic activity">
    <reaction evidence="1 12">
        <text>Endohydrolysis of (1-&gt;4)-alpha-D-glucosidic linkages in polysaccharides containing three or more (1-&gt;4)-alpha-linked D-glucose units.</text>
        <dbReference type="EC" id="3.2.1.1"/>
    </reaction>
</comment>
<dbReference type="CDD" id="cd11317">
    <property type="entry name" value="AmyAc_bac_euk_AmyA"/>
    <property type="match status" value="1"/>
</dbReference>
<evidence type="ECO:0000256" key="6">
    <source>
        <dbReference type="ARBA" id="ARBA00022723"/>
    </source>
</evidence>
<dbReference type="InterPro" id="IPR013780">
    <property type="entry name" value="Glyco_hydro_b"/>
</dbReference>
<dbReference type="InterPro" id="IPR017853">
    <property type="entry name" value="GH"/>
</dbReference>
<dbReference type="SUPFAM" id="SSF51011">
    <property type="entry name" value="Glycosyl hydrolase domain"/>
    <property type="match status" value="1"/>
</dbReference>
<dbReference type="Gene3D" id="2.60.40.10">
    <property type="entry name" value="Immunoglobulins"/>
    <property type="match status" value="2"/>
</dbReference>
<evidence type="ECO:0000256" key="4">
    <source>
        <dbReference type="ARBA" id="ARBA00012595"/>
    </source>
</evidence>
<dbReference type="EC" id="3.2.1.1" evidence="4 12"/>
<accession>A0ABP9X3M3</accession>
<keyword evidence="10 12" id="KW-0326">Glycosidase</keyword>
<dbReference type="EMBL" id="BAABRU010000010">
    <property type="protein sequence ID" value="GAA5529105.1"/>
    <property type="molecule type" value="Genomic_DNA"/>
</dbReference>
<comment type="similarity">
    <text evidence="3 11">Belongs to the glycosyl hydrolase 13 family.</text>
</comment>
<comment type="cofactor">
    <cofactor evidence="2">
        <name>Ca(2+)</name>
        <dbReference type="ChEBI" id="CHEBI:29108"/>
    </cofactor>
</comment>
<dbReference type="SMART" id="SM00642">
    <property type="entry name" value="Aamy"/>
    <property type="match status" value="1"/>
</dbReference>
<evidence type="ECO:0000256" key="9">
    <source>
        <dbReference type="ARBA" id="ARBA00023277"/>
    </source>
</evidence>
<dbReference type="InterPro" id="IPR006048">
    <property type="entry name" value="A-amylase/branching_C"/>
</dbReference>
<evidence type="ECO:0000256" key="3">
    <source>
        <dbReference type="ARBA" id="ARBA00008061"/>
    </source>
</evidence>
<dbReference type="InterPro" id="IPR006047">
    <property type="entry name" value="GH13_cat_dom"/>
</dbReference>
<evidence type="ECO:0000256" key="10">
    <source>
        <dbReference type="ARBA" id="ARBA00023295"/>
    </source>
</evidence>
<dbReference type="InterPro" id="IPR006046">
    <property type="entry name" value="Alpha_amylase"/>
</dbReference>
<dbReference type="PANTHER" id="PTHR43447">
    <property type="entry name" value="ALPHA-AMYLASE"/>
    <property type="match status" value="1"/>
</dbReference>
<dbReference type="Pfam" id="PF00128">
    <property type="entry name" value="Alpha-amylase"/>
    <property type="match status" value="1"/>
</dbReference>
<evidence type="ECO:0000256" key="12">
    <source>
        <dbReference type="RuleBase" id="RU361134"/>
    </source>
</evidence>
<keyword evidence="8" id="KW-0106">Calcium</keyword>
<comment type="caution">
    <text evidence="15">The sequence shown here is derived from an EMBL/GenBank/DDBJ whole genome shotgun (WGS) entry which is preliminary data.</text>
</comment>
<dbReference type="CDD" id="cd05808">
    <property type="entry name" value="CBM20_alpha_amylase"/>
    <property type="match status" value="2"/>
</dbReference>
<evidence type="ECO:0000259" key="14">
    <source>
        <dbReference type="PROSITE" id="PS51166"/>
    </source>
</evidence>
<dbReference type="Gene3D" id="2.60.40.1180">
    <property type="entry name" value="Golgi alpha-mannosidase II"/>
    <property type="match status" value="1"/>
</dbReference>
<dbReference type="RefSeq" id="WP_345722722.1">
    <property type="nucleotide sequence ID" value="NZ_BAABRU010000010.1"/>
</dbReference>
<dbReference type="InterPro" id="IPR013783">
    <property type="entry name" value="Ig-like_fold"/>
</dbReference>
<dbReference type="SUPFAM" id="SSF49452">
    <property type="entry name" value="Starch-binding domain-like"/>
    <property type="match status" value="2"/>
</dbReference>
<evidence type="ECO:0000256" key="2">
    <source>
        <dbReference type="ARBA" id="ARBA00001913"/>
    </source>
</evidence>
<feature type="domain" description="CBM20" evidence="14">
    <location>
        <begin position="647"/>
        <end position="747"/>
    </location>
</feature>
<dbReference type="Proteomes" id="UP001428290">
    <property type="component" value="Unassembled WGS sequence"/>
</dbReference>
<gene>
    <name evidence="15" type="ORF">Hgul01_02909</name>
</gene>
<dbReference type="PROSITE" id="PS51166">
    <property type="entry name" value="CBM20"/>
    <property type="match status" value="2"/>
</dbReference>
<reference evidence="15 16" key="1">
    <citation type="submission" date="2024-02" db="EMBL/GenBank/DDBJ databases">
        <title>Herpetosiphon gulosus NBRC 112829.</title>
        <authorList>
            <person name="Ichikawa N."/>
            <person name="Katano-Makiyama Y."/>
            <person name="Hidaka K."/>
        </authorList>
    </citation>
    <scope>NUCLEOTIDE SEQUENCE [LARGE SCALE GENOMIC DNA]</scope>
    <source>
        <strain evidence="15 16">NBRC 112829</strain>
    </source>
</reference>